<evidence type="ECO:0000313" key="2">
    <source>
        <dbReference type="EMBL" id="SVA91538.1"/>
    </source>
</evidence>
<dbReference type="InterPro" id="IPR020556">
    <property type="entry name" value="Amidase_CS"/>
</dbReference>
<dbReference type="PANTHER" id="PTHR11895">
    <property type="entry name" value="TRANSAMIDASE"/>
    <property type="match status" value="1"/>
</dbReference>
<dbReference type="PROSITE" id="PS00571">
    <property type="entry name" value="AMIDASES"/>
    <property type="match status" value="1"/>
</dbReference>
<dbReference type="Pfam" id="PF01425">
    <property type="entry name" value="Amidase"/>
    <property type="match status" value="1"/>
</dbReference>
<dbReference type="PANTHER" id="PTHR11895:SF7">
    <property type="entry name" value="GLUTAMYL-TRNA(GLN) AMIDOTRANSFERASE SUBUNIT A, MITOCHONDRIAL"/>
    <property type="match status" value="1"/>
</dbReference>
<dbReference type="InterPro" id="IPR036928">
    <property type="entry name" value="AS_sf"/>
</dbReference>
<reference evidence="2" key="1">
    <citation type="submission" date="2018-05" db="EMBL/GenBank/DDBJ databases">
        <authorList>
            <person name="Lanie J.A."/>
            <person name="Ng W.-L."/>
            <person name="Kazmierczak K.M."/>
            <person name="Andrzejewski T.M."/>
            <person name="Davidsen T.M."/>
            <person name="Wayne K.J."/>
            <person name="Tettelin H."/>
            <person name="Glass J.I."/>
            <person name="Rusch D."/>
            <person name="Podicherti R."/>
            <person name="Tsui H.-C.T."/>
            <person name="Winkler M.E."/>
        </authorList>
    </citation>
    <scope>NUCLEOTIDE SEQUENCE</scope>
</reference>
<dbReference type="InterPro" id="IPR023631">
    <property type="entry name" value="Amidase_dom"/>
</dbReference>
<dbReference type="GO" id="GO:0003824">
    <property type="term" value="F:catalytic activity"/>
    <property type="evidence" value="ECO:0007669"/>
    <property type="project" value="InterPro"/>
</dbReference>
<organism evidence="2">
    <name type="scientific">marine metagenome</name>
    <dbReference type="NCBI Taxonomy" id="408172"/>
    <lineage>
        <taxon>unclassified sequences</taxon>
        <taxon>metagenomes</taxon>
        <taxon>ecological metagenomes</taxon>
    </lineage>
</organism>
<dbReference type="AlphaFoldDB" id="A0A381ZQG3"/>
<feature type="domain" description="Amidase" evidence="1">
    <location>
        <begin position="27"/>
        <end position="398"/>
    </location>
</feature>
<protein>
    <recommendedName>
        <fullName evidence="1">Amidase domain-containing protein</fullName>
    </recommendedName>
</protein>
<name>A0A381ZQG3_9ZZZZ</name>
<dbReference type="EMBL" id="UINC01022269">
    <property type="protein sequence ID" value="SVA91538.1"/>
    <property type="molecule type" value="Genomic_DNA"/>
</dbReference>
<proteinExistence type="predicted"/>
<dbReference type="InterPro" id="IPR000120">
    <property type="entry name" value="Amidase"/>
</dbReference>
<dbReference type="Gene3D" id="3.90.1300.10">
    <property type="entry name" value="Amidase signature (AS) domain"/>
    <property type="match status" value="1"/>
</dbReference>
<gene>
    <name evidence="2" type="ORF">METZ01_LOCUS144392</name>
</gene>
<accession>A0A381ZQG3</accession>
<sequence length="417" mass="45168">MGNNDLLYKSVTELKKLLSDKQVSAVELTELALQRINETNDKTNAFLYVAGDTAIEEAKNIDKKISDGKDIGPLGGIPTSIKDLEPVKGMPQTNGSLFFKDNIADYDQLGVQRIKEAGGVILGKTNTPEFGLCGTTDNRLGDDCRNPWDLTCTSGGSSGGAGAAVASGVHPLAQGSDGGGSIRMPSGLCGIYGIKGTQGRIPRKHTGLQSWNPVNFSCMGPMSWYVKDSAIMLQVMSGPHPDAESTAIQTAPPDFLSDIDNGIKGKKIGWSVDLGCISVDPDVRSATEKAIKVFEELGAIVEPFDFEYNITELRESIFPINASQAYNKNGSLLDEDTDKLMAYYKRALLKGKDIQGAEYMNAESELFKFRNYMESVFRKYDFISTPTMSVPAHECGNPPPFVDGVKQNPQPYPSYGD</sequence>
<dbReference type="SUPFAM" id="SSF75304">
    <property type="entry name" value="Amidase signature (AS) enzymes"/>
    <property type="match status" value="1"/>
</dbReference>
<feature type="non-terminal residue" evidence="2">
    <location>
        <position position="417"/>
    </location>
</feature>
<evidence type="ECO:0000259" key="1">
    <source>
        <dbReference type="Pfam" id="PF01425"/>
    </source>
</evidence>